<reference evidence="6 8" key="3">
    <citation type="submission" date="2017-06" db="EMBL/GenBank/DDBJ databases">
        <title>A draft genome sequence of Komagataeibacter nataicola LMG 1536.</title>
        <authorList>
            <person name="Skraban J."/>
            <person name="Cleenwerck I."/>
            <person name="Vandamme P."/>
            <person name="Trcek J."/>
        </authorList>
    </citation>
    <scope>NUCLEOTIDE SEQUENCE [LARGE SCALE GENOMIC DNA]</scope>
    <source>
        <strain evidence="6 8">LMG 1536</strain>
    </source>
</reference>
<dbReference type="GO" id="GO:0016787">
    <property type="term" value="F:hydrolase activity"/>
    <property type="evidence" value="ECO:0007669"/>
    <property type="project" value="UniProtKB-KW"/>
</dbReference>
<evidence type="ECO:0000256" key="3">
    <source>
        <dbReference type="ARBA" id="ARBA00022840"/>
    </source>
</evidence>
<dbReference type="GO" id="GO:0005524">
    <property type="term" value="F:ATP binding"/>
    <property type="evidence" value="ECO:0007669"/>
    <property type="project" value="UniProtKB-KW"/>
</dbReference>
<dbReference type="EMBL" id="NIRT01000004">
    <property type="protein sequence ID" value="PYD67388.1"/>
    <property type="molecule type" value="Genomic_DNA"/>
</dbReference>
<evidence type="ECO:0000313" key="7">
    <source>
        <dbReference type="Proteomes" id="UP000189683"/>
    </source>
</evidence>
<keyword evidence="2 5" id="KW-0378">Hydrolase</keyword>
<protein>
    <submittedName>
        <fullName evidence="5">Allophanate hydrolase</fullName>
    </submittedName>
</protein>
<dbReference type="EMBL" id="CP019875">
    <property type="protein sequence ID" value="AQU89180.1"/>
    <property type="molecule type" value="Genomic_DNA"/>
</dbReference>
<dbReference type="SUPFAM" id="SSF50891">
    <property type="entry name" value="Cyclophilin-like"/>
    <property type="match status" value="1"/>
</dbReference>
<dbReference type="Pfam" id="PF02682">
    <property type="entry name" value="CT_C_D"/>
    <property type="match status" value="1"/>
</dbReference>
<dbReference type="AlphaFoldDB" id="A0A9N7CK01"/>
<evidence type="ECO:0000313" key="8">
    <source>
        <dbReference type="Proteomes" id="UP000247512"/>
    </source>
</evidence>
<dbReference type="SUPFAM" id="SSF160467">
    <property type="entry name" value="PH0987 N-terminal domain-like"/>
    <property type="match status" value="1"/>
</dbReference>
<evidence type="ECO:0000256" key="2">
    <source>
        <dbReference type="ARBA" id="ARBA00022801"/>
    </source>
</evidence>
<evidence type="ECO:0000313" key="6">
    <source>
        <dbReference type="EMBL" id="PYD67388.1"/>
    </source>
</evidence>
<evidence type="ECO:0000259" key="4">
    <source>
        <dbReference type="SMART" id="SM00796"/>
    </source>
</evidence>
<keyword evidence="3" id="KW-0067">ATP-binding</keyword>
<accession>A0A9N7CK01</accession>
<dbReference type="InterPro" id="IPR003833">
    <property type="entry name" value="CT_C_D"/>
</dbReference>
<dbReference type="Gene3D" id="2.40.100.10">
    <property type="entry name" value="Cyclophilin-like"/>
    <property type="match status" value="1"/>
</dbReference>
<dbReference type="Proteomes" id="UP000189683">
    <property type="component" value="Chromosome"/>
</dbReference>
<dbReference type="OrthoDB" id="9778567at2"/>
<dbReference type="SMART" id="SM00796">
    <property type="entry name" value="AHS1"/>
    <property type="match status" value="1"/>
</dbReference>
<name>A0A9N7CK01_9PROT</name>
<reference evidence="7" key="1">
    <citation type="submission" date="2017-02" db="EMBL/GenBank/DDBJ databases">
        <title>zhang.</title>
        <authorList>
            <person name="Zhang H."/>
        </authorList>
    </citation>
    <scope>NUCLEOTIDE SEQUENCE [LARGE SCALE GENOMIC DNA]</scope>
    <source>
        <strain evidence="7">RZS01</strain>
    </source>
</reference>
<keyword evidence="8" id="KW-1185">Reference proteome</keyword>
<keyword evidence="1" id="KW-0547">Nucleotide-binding</keyword>
<dbReference type="KEGG" id="kna:B0W47_16300"/>
<dbReference type="PANTHER" id="PTHR34698:SF2">
    <property type="entry name" value="5-OXOPROLINASE SUBUNIT B"/>
    <property type="match status" value="1"/>
</dbReference>
<evidence type="ECO:0000313" key="5">
    <source>
        <dbReference type="EMBL" id="AQU89180.1"/>
    </source>
</evidence>
<dbReference type="NCBIfam" id="TIGR00370">
    <property type="entry name" value="5-oxoprolinase subunit PxpB"/>
    <property type="match status" value="1"/>
</dbReference>
<evidence type="ECO:0000256" key="1">
    <source>
        <dbReference type="ARBA" id="ARBA00022741"/>
    </source>
</evidence>
<reference evidence="5" key="2">
    <citation type="submission" date="2017-02" db="EMBL/GenBank/DDBJ databases">
        <authorList>
            <person name="Zhang H."/>
        </authorList>
    </citation>
    <scope>NUCLEOTIDE SEQUENCE</scope>
    <source>
        <strain evidence="5">RZS01</strain>
    </source>
</reference>
<dbReference type="InterPro" id="IPR029000">
    <property type="entry name" value="Cyclophilin-like_dom_sf"/>
</dbReference>
<dbReference type="Proteomes" id="UP000247512">
    <property type="component" value="Unassembled WGS sequence"/>
</dbReference>
<dbReference type="InterPro" id="IPR010016">
    <property type="entry name" value="PxpB"/>
</dbReference>
<organism evidence="5 7">
    <name type="scientific">Komagataeibacter nataicola</name>
    <dbReference type="NCBI Taxonomy" id="265960"/>
    <lineage>
        <taxon>Bacteria</taxon>
        <taxon>Pseudomonadati</taxon>
        <taxon>Pseudomonadota</taxon>
        <taxon>Alphaproteobacteria</taxon>
        <taxon>Acetobacterales</taxon>
        <taxon>Acetobacteraceae</taxon>
        <taxon>Komagataeibacter</taxon>
    </lineage>
</organism>
<sequence>MKNNVARDTAAAPAISMIGTRAMLFEAPGDFTMAHQRRVWALMDAAGARPDVQELIPGVTNLMLIFSAPPDSPQAVADWLCHAWNTLPERHIEGRLFEIGVRYGGALGEDLAAVCAHSGLSAREVIFIHHGSEYTVCAIGSAPGFGYLHGLDPRIATPRKTVPSLNMQAGTVIIGGMQAGISALTGPNGWNSIGFTDLRVFDPHKQPPALFAVGDRIRFYPESIEL</sequence>
<dbReference type="PANTHER" id="PTHR34698">
    <property type="entry name" value="5-OXOPROLINASE SUBUNIT B"/>
    <property type="match status" value="1"/>
</dbReference>
<proteinExistence type="predicted"/>
<feature type="domain" description="Carboxyltransferase" evidence="4">
    <location>
        <begin position="13"/>
        <end position="211"/>
    </location>
</feature>
<gene>
    <name evidence="5" type="ORF">B0W47_16300</name>
    <name evidence="6" type="ORF">CDI09_03385</name>
</gene>